<sequence>MAAIKNVAVIGGSGAIGKPVLDALVSSGKFKITILSRSSSKSRFPASITVLPVDYNSIESLTAALKDQDAVVSTIGMEGILGQTLIFDAAIAAGVKRFLPSEFGSDISNSKTAALPVYEHKVAVRKHIEEKVKNGTDITYTYVINGTFLDWGIEVGFLVNWKEGKPRVFNGGDRPISITTLGSVGLAVVGVLSEPEETKNRSVFVHDIVITQNRLIELAKSVQPTKKWDPVDDDVVEVEKIANKKLANGQADMELMYEYLYVAVFGEGYGAKMENVDNKLLGVPGKTEANIKAIWKKLLV</sequence>
<evidence type="ECO:0000313" key="4">
    <source>
        <dbReference type="EMBL" id="KIN03351.1"/>
    </source>
</evidence>
<dbReference type="STRING" id="913774.A0A0C3H588"/>
<evidence type="ECO:0000256" key="2">
    <source>
        <dbReference type="ARBA" id="ARBA00023002"/>
    </source>
</evidence>
<dbReference type="AlphaFoldDB" id="A0A0C3H588"/>
<name>A0A0C3H588_OIDMZ</name>
<keyword evidence="1" id="KW-0521">NADP</keyword>
<gene>
    <name evidence="4" type="ORF">OIDMADRAFT_51320</name>
</gene>
<dbReference type="Gene3D" id="3.90.25.10">
    <property type="entry name" value="UDP-galactose 4-epimerase, domain 1"/>
    <property type="match status" value="1"/>
</dbReference>
<dbReference type="OrthoDB" id="9974981at2759"/>
<dbReference type="Proteomes" id="UP000054321">
    <property type="component" value="Unassembled WGS sequence"/>
</dbReference>
<dbReference type="InterPro" id="IPR045312">
    <property type="entry name" value="PCBER-like"/>
</dbReference>
<evidence type="ECO:0000313" key="5">
    <source>
        <dbReference type="Proteomes" id="UP000054321"/>
    </source>
</evidence>
<dbReference type="EMBL" id="KN832873">
    <property type="protein sequence ID" value="KIN03351.1"/>
    <property type="molecule type" value="Genomic_DNA"/>
</dbReference>
<keyword evidence="2" id="KW-0560">Oxidoreductase</keyword>
<dbReference type="InParanoid" id="A0A0C3H588"/>
<dbReference type="CDD" id="cd05259">
    <property type="entry name" value="PCBER_SDR_a"/>
    <property type="match status" value="1"/>
</dbReference>
<evidence type="ECO:0000256" key="1">
    <source>
        <dbReference type="ARBA" id="ARBA00022857"/>
    </source>
</evidence>
<dbReference type="PANTHER" id="PTHR47706:SF1">
    <property type="entry name" value="CIPA-LIKE, PUTATIVE (AFU_ORTHOLOGUE AFUA_1G12460)-RELATED"/>
    <property type="match status" value="1"/>
</dbReference>
<dbReference type="InterPro" id="IPR008030">
    <property type="entry name" value="NmrA-like"/>
</dbReference>
<dbReference type="InterPro" id="IPR051609">
    <property type="entry name" value="NmrA/Isoflavone_reductase-like"/>
</dbReference>
<dbReference type="Gene3D" id="3.40.50.720">
    <property type="entry name" value="NAD(P)-binding Rossmann-like Domain"/>
    <property type="match status" value="1"/>
</dbReference>
<feature type="domain" description="NmrA-like" evidence="3">
    <location>
        <begin position="5"/>
        <end position="220"/>
    </location>
</feature>
<organism evidence="4 5">
    <name type="scientific">Oidiodendron maius (strain Zn)</name>
    <dbReference type="NCBI Taxonomy" id="913774"/>
    <lineage>
        <taxon>Eukaryota</taxon>
        <taxon>Fungi</taxon>
        <taxon>Dikarya</taxon>
        <taxon>Ascomycota</taxon>
        <taxon>Pezizomycotina</taxon>
        <taxon>Leotiomycetes</taxon>
        <taxon>Leotiomycetes incertae sedis</taxon>
        <taxon>Myxotrichaceae</taxon>
        <taxon>Oidiodendron</taxon>
    </lineage>
</organism>
<accession>A0A0C3H588</accession>
<protein>
    <recommendedName>
        <fullName evidence="3">NmrA-like domain-containing protein</fullName>
    </recommendedName>
</protein>
<dbReference type="PANTHER" id="PTHR47706">
    <property type="entry name" value="NMRA-LIKE FAMILY PROTEIN"/>
    <property type="match status" value="1"/>
</dbReference>
<dbReference type="InterPro" id="IPR036291">
    <property type="entry name" value="NAD(P)-bd_dom_sf"/>
</dbReference>
<dbReference type="HOGENOM" id="CLU_044876_3_2_1"/>
<proteinExistence type="predicted"/>
<evidence type="ECO:0000259" key="3">
    <source>
        <dbReference type="Pfam" id="PF05368"/>
    </source>
</evidence>
<reference evidence="4 5" key="1">
    <citation type="submission" date="2014-04" db="EMBL/GenBank/DDBJ databases">
        <authorList>
            <consortium name="DOE Joint Genome Institute"/>
            <person name="Kuo A."/>
            <person name="Martino E."/>
            <person name="Perotto S."/>
            <person name="Kohler A."/>
            <person name="Nagy L.G."/>
            <person name="Floudas D."/>
            <person name="Copeland A."/>
            <person name="Barry K.W."/>
            <person name="Cichocki N."/>
            <person name="Veneault-Fourrey C."/>
            <person name="LaButti K."/>
            <person name="Lindquist E.A."/>
            <person name="Lipzen A."/>
            <person name="Lundell T."/>
            <person name="Morin E."/>
            <person name="Murat C."/>
            <person name="Sun H."/>
            <person name="Tunlid A."/>
            <person name="Henrissat B."/>
            <person name="Grigoriev I.V."/>
            <person name="Hibbett D.S."/>
            <person name="Martin F."/>
            <person name="Nordberg H.P."/>
            <person name="Cantor M.N."/>
            <person name="Hua S.X."/>
        </authorList>
    </citation>
    <scope>NUCLEOTIDE SEQUENCE [LARGE SCALE GENOMIC DNA]</scope>
    <source>
        <strain evidence="4 5">Zn</strain>
    </source>
</reference>
<dbReference type="GO" id="GO:0016491">
    <property type="term" value="F:oxidoreductase activity"/>
    <property type="evidence" value="ECO:0007669"/>
    <property type="project" value="UniProtKB-KW"/>
</dbReference>
<dbReference type="Pfam" id="PF05368">
    <property type="entry name" value="NmrA"/>
    <property type="match status" value="1"/>
</dbReference>
<keyword evidence="5" id="KW-1185">Reference proteome</keyword>
<dbReference type="SUPFAM" id="SSF51735">
    <property type="entry name" value="NAD(P)-binding Rossmann-fold domains"/>
    <property type="match status" value="1"/>
</dbReference>
<reference evidence="5" key="2">
    <citation type="submission" date="2015-01" db="EMBL/GenBank/DDBJ databases">
        <title>Evolutionary Origins and Diversification of the Mycorrhizal Mutualists.</title>
        <authorList>
            <consortium name="DOE Joint Genome Institute"/>
            <consortium name="Mycorrhizal Genomics Consortium"/>
            <person name="Kohler A."/>
            <person name="Kuo A."/>
            <person name="Nagy L.G."/>
            <person name="Floudas D."/>
            <person name="Copeland A."/>
            <person name="Barry K.W."/>
            <person name="Cichocki N."/>
            <person name="Veneault-Fourrey C."/>
            <person name="LaButti K."/>
            <person name="Lindquist E.A."/>
            <person name="Lipzen A."/>
            <person name="Lundell T."/>
            <person name="Morin E."/>
            <person name="Murat C."/>
            <person name="Riley R."/>
            <person name="Ohm R."/>
            <person name="Sun H."/>
            <person name="Tunlid A."/>
            <person name="Henrissat B."/>
            <person name="Grigoriev I.V."/>
            <person name="Hibbett D.S."/>
            <person name="Martin F."/>
        </authorList>
    </citation>
    <scope>NUCLEOTIDE SEQUENCE [LARGE SCALE GENOMIC DNA]</scope>
    <source>
        <strain evidence="5">Zn</strain>
    </source>
</reference>